<evidence type="ECO:0000259" key="5">
    <source>
        <dbReference type="PROSITE" id="PS50026"/>
    </source>
</evidence>
<dbReference type="PROSITE" id="PS50026">
    <property type="entry name" value="EGF_3"/>
    <property type="match status" value="1"/>
</dbReference>
<evidence type="ECO:0000256" key="1">
    <source>
        <dbReference type="ARBA" id="ARBA00022536"/>
    </source>
</evidence>
<dbReference type="AlphaFoldDB" id="A0A9Q0XX03"/>
<dbReference type="SUPFAM" id="SSF57196">
    <property type="entry name" value="EGF/Laminin"/>
    <property type="match status" value="1"/>
</dbReference>
<keyword evidence="2 3" id="KW-1015">Disulfide bond</keyword>
<gene>
    <name evidence="6" type="ORF">JRQ81_014604</name>
</gene>
<keyword evidence="4" id="KW-1133">Transmembrane helix</keyword>
<dbReference type="EMBL" id="JAPFRF010000005">
    <property type="protein sequence ID" value="KAJ7332424.1"/>
    <property type="molecule type" value="Genomic_DNA"/>
</dbReference>
<dbReference type="FunFam" id="2.10.25.10:FF:000112">
    <property type="entry name" value="Netrin G1"/>
    <property type="match status" value="1"/>
</dbReference>
<name>A0A9Q0XX03_9SAUR</name>
<dbReference type="SMART" id="SM00181">
    <property type="entry name" value="EGF"/>
    <property type="match status" value="1"/>
</dbReference>
<feature type="transmembrane region" description="Helical" evidence="4">
    <location>
        <begin position="54"/>
        <end position="74"/>
    </location>
</feature>
<keyword evidence="7" id="KW-1185">Reference proteome</keyword>
<dbReference type="OrthoDB" id="9046727at2759"/>
<dbReference type="InterPro" id="IPR013111">
    <property type="entry name" value="EGF_extracell"/>
</dbReference>
<feature type="non-terminal residue" evidence="6">
    <location>
        <position position="1"/>
    </location>
</feature>
<dbReference type="Pfam" id="PF07974">
    <property type="entry name" value="EGF_2"/>
    <property type="match status" value="1"/>
</dbReference>
<protein>
    <recommendedName>
        <fullName evidence="5">EGF-like domain-containing protein</fullName>
    </recommendedName>
</protein>
<keyword evidence="1 3" id="KW-0245">EGF-like domain</keyword>
<comment type="caution">
    <text evidence="6">The sequence shown here is derived from an EMBL/GenBank/DDBJ whole genome shotgun (WGS) entry which is preliminary data.</text>
</comment>
<proteinExistence type="predicted"/>
<reference evidence="6" key="1">
    <citation type="journal article" date="2023" name="DNA Res.">
        <title>Chromosome-level genome assembly of Phrynocephalus forsythii using third-generation DNA sequencing and Hi-C analysis.</title>
        <authorList>
            <person name="Qi Y."/>
            <person name="Zhao W."/>
            <person name="Zhao Y."/>
            <person name="Niu C."/>
            <person name="Cao S."/>
            <person name="Zhang Y."/>
        </authorList>
    </citation>
    <scope>NUCLEOTIDE SEQUENCE</scope>
    <source>
        <tissue evidence="6">Muscle</tissue>
    </source>
</reference>
<evidence type="ECO:0000256" key="3">
    <source>
        <dbReference type="PROSITE-ProRule" id="PRU00076"/>
    </source>
</evidence>
<dbReference type="InterPro" id="IPR000742">
    <property type="entry name" value="EGF"/>
</dbReference>
<comment type="caution">
    <text evidence="3">Lacks conserved residue(s) required for the propagation of feature annotation.</text>
</comment>
<feature type="disulfide bond" evidence="3">
    <location>
        <begin position="24"/>
        <end position="33"/>
    </location>
</feature>
<evidence type="ECO:0000313" key="6">
    <source>
        <dbReference type="EMBL" id="KAJ7332424.1"/>
    </source>
</evidence>
<dbReference type="Gene3D" id="2.10.25.10">
    <property type="entry name" value="Laminin"/>
    <property type="match status" value="1"/>
</dbReference>
<evidence type="ECO:0000256" key="2">
    <source>
        <dbReference type="ARBA" id="ARBA00023157"/>
    </source>
</evidence>
<evidence type="ECO:0000313" key="7">
    <source>
        <dbReference type="Proteomes" id="UP001142489"/>
    </source>
</evidence>
<keyword evidence="4" id="KW-0812">Transmembrane</keyword>
<feature type="domain" description="EGF-like" evidence="5">
    <location>
        <begin position="1"/>
        <end position="34"/>
    </location>
</feature>
<sequence>NVCDNELQICQNGGTCEKNIRCLCPPAYTGVLCEKRRCEIDPEGCNSGQGALTLSHLILLLPLVAPFGLSGFFIF</sequence>
<organism evidence="6 7">
    <name type="scientific">Phrynocephalus forsythii</name>
    <dbReference type="NCBI Taxonomy" id="171643"/>
    <lineage>
        <taxon>Eukaryota</taxon>
        <taxon>Metazoa</taxon>
        <taxon>Chordata</taxon>
        <taxon>Craniata</taxon>
        <taxon>Vertebrata</taxon>
        <taxon>Euteleostomi</taxon>
        <taxon>Lepidosauria</taxon>
        <taxon>Squamata</taxon>
        <taxon>Bifurcata</taxon>
        <taxon>Unidentata</taxon>
        <taxon>Episquamata</taxon>
        <taxon>Toxicofera</taxon>
        <taxon>Iguania</taxon>
        <taxon>Acrodonta</taxon>
        <taxon>Agamidae</taxon>
        <taxon>Agaminae</taxon>
        <taxon>Phrynocephalus</taxon>
    </lineage>
</organism>
<dbReference type="PROSITE" id="PS00022">
    <property type="entry name" value="EGF_1"/>
    <property type="match status" value="1"/>
</dbReference>
<accession>A0A9Q0XX03</accession>
<keyword evidence="4" id="KW-0472">Membrane</keyword>
<dbReference type="Proteomes" id="UP001142489">
    <property type="component" value="Unassembled WGS sequence"/>
</dbReference>
<evidence type="ECO:0000256" key="4">
    <source>
        <dbReference type="SAM" id="Phobius"/>
    </source>
</evidence>